<keyword evidence="4" id="KW-1185">Reference proteome</keyword>
<feature type="compositionally biased region" description="Low complexity" evidence="1">
    <location>
        <begin position="127"/>
        <end position="183"/>
    </location>
</feature>
<keyword evidence="2" id="KW-1133">Transmembrane helix</keyword>
<feature type="compositionally biased region" description="Pro residues" evidence="1">
    <location>
        <begin position="184"/>
        <end position="196"/>
    </location>
</feature>
<comment type="caution">
    <text evidence="3">The sequence shown here is derived from an EMBL/GenBank/DDBJ whole genome shotgun (WGS) entry which is preliminary data.</text>
</comment>
<name>A0ABY2BJM3_9ACTN</name>
<keyword evidence="2" id="KW-0812">Transmembrane</keyword>
<proteinExistence type="predicted"/>
<keyword evidence="3" id="KW-0131">Cell cycle</keyword>
<dbReference type="RefSeq" id="WP_158292866.1">
    <property type="nucleotide sequence ID" value="NZ_SLWM01000006.1"/>
</dbReference>
<dbReference type="Proteomes" id="UP000295818">
    <property type="component" value="Unassembled WGS sequence"/>
</dbReference>
<reference evidence="3 4" key="1">
    <citation type="journal article" date="2015" name="Stand. Genomic Sci.">
        <title>Genomic Encyclopedia of Bacterial and Archaeal Type Strains, Phase III: the genomes of soil and plant-associated and newly described type strains.</title>
        <authorList>
            <person name="Whitman W.B."/>
            <person name="Woyke T."/>
            <person name="Klenk H.P."/>
            <person name="Zhou Y."/>
            <person name="Lilburn T.G."/>
            <person name="Beck B.J."/>
            <person name="De Vos P."/>
            <person name="Vandamme P."/>
            <person name="Eisen J.A."/>
            <person name="Garrity G."/>
            <person name="Hugenholtz P."/>
            <person name="Kyrpides N.C."/>
        </authorList>
    </citation>
    <scope>NUCLEOTIDE SEQUENCE [LARGE SCALE GENOMIC DNA]</scope>
    <source>
        <strain evidence="3 4">VKM Ac-2538</strain>
    </source>
</reference>
<accession>A0ABY2BJM3</accession>
<evidence type="ECO:0000256" key="2">
    <source>
        <dbReference type="SAM" id="Phobius"/>
    </source>
</evidence>
<dbReference type="EMBL" id="SLWM01000006">
    <property type="protein sequence ID" value="TCO22804.1"/>
    <property type="molecule type" value="Genomic_DNA"/>
</dbReference>
<sequence length="235" mass="23308">MNTFFGQSAVAGPAGRRSRVRRRAAMLVIAPTSAYLLLLTSSLLGGPTFNSPLLPYAAGQAPTEPQAGLLPVGPGGDTSVRLEGMPPTPGGADESTPVGPGDPALDVKLPDVVVPAGTANRGAPTVGQQQTGSTGTASAGKTQPKAGTQTSPTNQTTTSKSGTTTASKPATKPTAPATSQPTQPAEPPAEPPPPAEEPTDPPEASGPLEPVVEILTPVVDPVVDLLEGVGGLLGP</sequence>
<gene>
    <name evidence="3" type="ORF">EV644_106112</name>
</gene>
<organism evidence="3 4">
    <name type="scientific">Kribbella orskensis</name>
    <dbReference type="NCBI Taxonomy" id="2512216"/>
    <lineage>
        <taxon>Bacteria</taxon>
        <taxon>Bacillati</taxon>
        <taxon>Actinomycetota</taxon>
        <taxon>Actinomycetes</taxon>
        <taxon>Propionibacteriales</taxon>
        <taxon>Kribbellaceae</taxon>
        <taxon>Kribbella</taxon>
    </lineage>
</organism>
<evidence type="ECO:0000313" key="4">
    <source>
        <dbReference type="Proteomes" id="UP000295818"/>
    </source>
</evidence>
<keyword evidence="3" id="KW-0132">Cell division</keyword>
<evidence type="ECO:0000313" key="3">
    <source>
        <dbReference type="EMBL" id="TCO22804.1"/>
    </source>
</evidence>
<evidence type="ECO:0000256" key="1">
    <source>
        <dbReference type="SAM" id="MobiDB-lite"/>
    </source>
</evidence>
<keyword evidence="2" id="KW-0472">Membrane</keyword>
<dbReference type="GO" id="GO:0051301">
    <property type="term" value="P:cell division"/>
    <property type="evidence" value="ECO:0007669"/>
    <property type="project" value="UniProtKB-KW"/>
</dbReference>
<protein>
    <submittedName>
        <fullName evidence="3">Cell division protein FtsN</fullName>
    </submittedName>
</protein>
<feature type="transmembrane region" description="Helical" evidence="2">
    <location>
        <begin position="24"/>
        <end position="44"/>
    </location>
</feature>
<feature type="region of interest" description="Disordered" evidence="1">
    <location>
        <begin position="65"/>
        <end position="211"/>
    </location>
</feature>